<evidence type="ECO:0000313" key="5">
    <source>
        <dbReference type="Proteomes" id="UP000028602"/>
    </source>
</evidence>
<dbReference type="RefSeq" id="WP_029990289.1">
    <property type="nucleotide sequence ID" value="NZ_ATMJ01000021.1"/>
</dbReference>
<accession>A0A085JET4</accession>
<evidence type="ECO:0000313" key="4">
    <source>
        <dbReference type="EMBL" id="KFD18980.1"/>
    </source>
</evidence>
<gene>
    <name evidence="4" type="ORF">GTPT_2281</name>
</gene>
<dbReference type="eggNOG" id="COG0111">
    <property type="taxonomic scope" value="Bacteria"/>
</dbReference>
<dbReference type="PANTHER" id="PTHR43333:SF1">
    <property type="entry name" value="D-ISOMER SPECIFIC 2-HYDROXYACID DEHYDROGENASE NAD-BINDING DOMAIN-CONTAINING PROTEIN"/>
    <property type="match status" value="1"/>
</dbReference>
<dbReference type="GO" id="GO:0051287">
    <property type="term" value="F:NAD binding"/>
    <property type="evidence" value="ECO:0007669"/>
    <property type="project" value="InterPro"/>
</dbReference>
<dbReference type="EMBL" id="JMPR01000035">
    <property type="protein sequence ID" value="KFD18980.1"/>
    <property type="molecule type" value="Genomic_DNA"/>
</dbReference>
<dbReference type="SUPFAM" id="SSF51735">
    <property type="entry name" value="NAD(P)-binding Rossmann-fold domains"/>
    <property type="match status" value="1"/>
</dbReference>
<evidence type="ECO:0000259" key="3">
    <source>
        <dbReference type="Pfam" id="PF02826"/>
    </source>
</evidence>
<dbReference type="SUPFAM" id="SSF52283">
    <property type="entry name" value="Formate/glycerate dehydrogenase catalytic domain-like"/>
    <property type="match status" value="1"/>
</dbReference>
<reference evidence="4 5" key="1">
    <citation type="submission" date="2014-05" db="EMBL/GenBank/DDBJ databases">
        <title>ATOL: Assembling a taxonomically balanced genome-scale reconstruction of the evolutionary history of the Enterobacteriaceae.</title>
        <authorList>
            <person name="Plunkett G.III."/>
            <person name="Neeno-Eckwall E.C."/>
            <person name="Glasner J.D."/>
            <person name="Perna N.T."/>
        </authorList>
    </citation>
    <scope>NUCLEOTIDE SEQUENCE [LARGE SCALE GENOMIC DNA]</scope>
    <source>
        <strain evidence="4 5">ATCC 33301</strain>
    </source>
</reference>
<dbReference type="OrthoDB" id="9787219at2"/>
<feature type="domain" description="D-isomer specific 2-hydroxyacid dehydrogenase NAD-binding" evidence="3">
    <location>
        <begin position="103"/>
        <end position="273"/>
    </location>
</feature>
<evidence type="ECO:0000256" key="1">
    <source>
        <dbReference type="ARBA" id="ARBA00023002"/>
    </source>
</evidence>
<dbReference type="InterPro" id="IPR036291">
    <property type="entry name" value="NAD(P)-bd_dom_sf"/>
</dbReference>
<keyword evidence="2" id="KW-0520">NAD</keyword>
<keyword evidence="1 4" id="KW-0560">Oxidoreductase</keyword>
<comment type="caution">
    <text evidence="4">The sequence shown here is derived from an EMBL/GenBank/DDBJ whole genome shotgun (WGS) entry which is preliminary data.</text>
</comment>
<sequence>MSIVYDSDQHRGLIWQAWLAEHAPDLPFYLWPETGDPQQVNYLVTWSVPDNLSERFPNLKVIFSVGAGADQFDYSRLPPGVRVVRMIEPGIAQSMTAYITFSVLALHREIPMYLRQQQKREWKKGRILPTETCRVGIMGLGTLGEAAALQLLSLGFRCSGWSRTPKSVSGVTCWSGDEELQPFLAESDILVCLLPLTSRTRGILNRDVFQQLPAGAGLIHAGRGQQLNHGDLLTALDSGQLSQAIVDVTDPEPLPEDHPFWAHPSLWLTPHIASETQPETSVRVLLENIRCHQRGAPIAGLVEPERGY</sequence>
<dbReference type="EC" id="1.1.1.-" evidence="4"/>
<dbReference type="EC" id="1.1.1.95" evidence="4"/>
<dbReference type="Pfam" id="PF02826">
    <property type="entry name" value="2-Hacid_dh_C"/>
    <property type="match status" value="1"/>
</dbReference>
<dbReference type="GO" id="GO:0004617">
    <property type="term" value="F:phosphoglycerate dehydrogenase activity"/>
    <property type="evidence" value="ECO:0007669"/>
    <property type="project" value="UniProtKB-EC"/>
</dbReference>
<dbReference type="AlphaFoldDB" id="A0A085JET4"/>
<dbReference type="InterPro" id="IPR006140">
    <property type="entry name" value="D-isomer_DH_NAD-bd"/>
</dbReference>
<proteinExistence type="predicted"/>
<dbReference type="PANTHER" id="PTHR43333">
    <property type="entry name" value="2-HACID_DH_C DOMAIN-CONTAINING PROTEIN"/>
    <property type="match status" value="1"/>
</dbReference>
<dbReference type="Gene3D" id="3.40.50.720">
    <property type="entry name" value="NAD(P)-binding Rossmann-like Domain"/>
    <property type="match status" value="2"/>
</dbReference>
<protein>
    <submittedName>
        <fullName evidence="4">D-3-phosphoglycerate dehydrogenase</fullName>
        <ecNumber evidence="4">1.1.1.-</ecNumber>
        <ecNumber evidence="4">1.1.1.95</ecNumber>
    </submittedName>
</protein>
<name>A0A085JET4_9GAMM</name>
<dbReference type="CDD" id="cd12164">
    <property type="entry name" value="GDH_like_2"/>
    <property type="match status" value="1"/>
</dbReference>
<organism evidence="4 5">
    <name type="scientific">Tatumella ptyseos ATCC 33301</name>
    <dbReference type="NCBI Taxonomy" id="1005995"/>
    <lineage>
        <taxon>Bacteria</taxon>
        <taxon>Pseudomonadati</taxon>
        <taxon>Pseudomonadota</taxon>
        <taxon>Gammaproteobacteria</taxon>
        <taxon>Enterobacterales</taxon>
        <taxon>Erwiniaceae</taxon>
        <taxon>Tatumella</taxon>
    </lineage>
</organism>
<keyword evidence="5" id="KW-1185">Reference proteome</keyword>
<evidence type="ECO:0000256" key="2">
    <source>
        <dbReference type="ARBA" id="ARBA00023027"/>
    </source>
</evidence>
<dbReference type="Proteomes" id="UP000028602">
    <property type="component" value="Unassembled WGS sequence"/>
</dbReference>